<accession>A0AAV7VIR3</accession>
<reference evidence="1" key="1">
    <citation type="journal article" date="2022" name="bioRxiv">
        <title>Sequencing and chromosome-scale assembly of the giantPleurodeles waltlgenome.</title>
        <authorList>
            <person name="Brown T."/>
            <person name="Elewa A."/>
            <person name="Iarovenko S."/>
            <person name="Subramanian E."/>
            <person name="Araus A.J."/>
            <person name="Petzold A."/>
            <person name="Susuki M."/>
            <person name="Suzuki K.-i.T."/>
            <person name="Hayashi T."/>
            <person name="Toyoda A."/>
            <person name="Oliveira C."/>
            <person name="Osipova E."/>
            <person name="Leigh N.D."/>
            <person name="Simon A."/>
            <person name="Yun M.H."/>
        </authorList>
    </citation>
    <scope>NUCLEOTIDE SEQUENCE</scope>
    <source>
        <strain evidence="1">20211129_DDA</strain>
        <tissue evidence="1">Liver</tissue>
    </source>
</reference>
<comment type="caution">
    <text evidence="1">The sequence shown here is derived from an EMBL/GenBank/DDBJ whole genome shotgun (WGS) entry which is preliminary data.</text>
</comment>
<proteinExistence type="predicted"/>
<protein>
    <submittedName>
        <fullName evidence="1">Uncharacterized protein</fullName>
    </submittedName>
</protein>
<dbReference type="EMBL" id="JANPWB010000003">
    <property type="protein sequence ID" value="KAJ1201202.1"/>
    <property type="molecule type" value="Genomic_DNA"/>
</dbReference>
<evidence type="ECO:0000313" key="2">
    <source>
        <dbReference type="Proteomes" id="UP001066276"/>
    </source>
</evidence>
<gene>
    <name evidence="1" type="ORF">NDU88_005016</name>
</gene>
<dbReference type="Proteomes" id="UP001066276">
    <property type="component" value="Chromosome 2_1"/>
</dbReference>
<sequence length="99" mass="11184">MDNIPYRFPPATLNLSTRGLHTRSRTWERHSSPEMRRGLRVSPPLLVLFVLGEKANSYVRGLNDALVDQYTLSLPSRNSEPVNPWTAYAVPYLGTPCLS</sequence>
<organism evidence="1 2">
    <name type="scientific">Pleurodeles waltl</name>
    <name type="common">Iberian ribbed newt</name>
    <dbReference type="NCBI Taxonomy" id="8319"/>
    <lineage>
        <taxon>Eukaryota</taxon>
        <taxon>Metazoa</taxon>
        <taxon>Chordata</taxon>
        <taxon>Craniata</taxon>
        <taxon>Vertebrata</taxon>
        <taxon>Euteleostomi</taxon>
        <taxon>Amphibia</taxon>
        <taxon>Batrachia</taxon>
        <taxon>Caudata</taxon>
        <taxon>Salamandroidea</taxon>
        <taxon>Salamandridae</taxon>
        <taxon>Pleurodelinae</taxon>
        <taxon>Pleurodeles</taxon>
    </lineage>
</organism>
<evidence type="ECO:0000313" key="1">
    <source>
        <dbReference type="EMBL" id="KAJ1201202.1"/>
    </source>
</evidence>
<name>A0AAV7VIR3_PLEWA</name>
<keyword evidence="2" id="KW-1185">Reference proteome</keyword>
<dbReference type="AlphaFoldDB" id="A0AAV7VIR3"/>